<evidence type="ECO:0000313" key="3">
    <source>
        <dbReference type="Proteomes" id="UP000569951"/>
    </source>
</evidence>
<accession>A0A841I063</accession>
<keyword evidence="3" id="KW-1185">Reference proteome</keyword>
<protein>
    <recommendedName>
        <fullName evidence="1">YspA cpYpsA-related SLOG domain-containing protein</fullName>
    </recommendedName>
</protein>
<dbReference type="RefSeq" id="WP_183985691.1">
    <property type="nucleotide sequence ID" value="NZ_JACHHG010000004.1"/>
</dbReference>
<reference evidence="2 3" key="1">
    <citation type="submission" date="2020-08" db="EMBL/GenBank/DDBJ databases">
        <title>Genomic Encyclopedia of Type Strains, Phase IV (KMG-IV): sequencing the most valuable type-strain genomes for metagenomic binning, comparative biology and taxonomic classification.</title>
        <authorList>
            <person name="Goeker M."/>
        </authorList>
    </citation>
    <scope>NUCLEOTIDE SEQUENCE [LARGE SCALE GENOMIC DNA]</scope>
    <source>
        <strain evidence="2 3">DSM 21458</strain>
    </source>
</reference>
<sequence length="130" mass="14430">MTTSERRLAPVLIIAGSRTIDDYAQVVAAVNESGFVFSEIVSGGDRGVDRLGERYALERDIRYRRFSASWLQGRAGVMARNEEMVRYALERGGALVMVWDGRSEGSAHLLEVARAADLPVYEKRVVPEPS</sequence>
<dbReference type="EMBL" id="JACHHG010000004">
    <property type="protein sequence ID" value="MBB6097840.1"/>
    <property type="molecule type" value="Genomic_DNA"/>
</dbReference>
<feature type="domain" description="YspA cpYpsA-related SLOG" evidence="1">
    <location>
        <begin position="10"/>
        <end position="72"/>
    </location>
</feature>
<organism evidence="2 3">
    <name type="scientific">Deinobacterium chartae</name>
    <dbReference type="NCBI Taxonomy" id="521158"/>
    <lineage>
        <taxon>Bacteria</taxon>
        <taxon>Thermotogati</taxon>
        <taxon>Deinococcota</taxon>
        <taxon>Deinococci</taxon>
        <taxon>Deinococcales</taxon>
        <taxon>Deinococcaceae</taxon>
        <taxon>Deinobacterium</taxon>
    </lineage>
</organism>
<dbReference type="AlphaFoldDB" id="A0A841I063"/>
<name>A0A841I063_9DEIO</name>
<evidence type="ECO:0000259" key="1">
    <source>
        <dbReference type="Pfam" id="PF10686"/>
    </source>
</evidence>
<dbReference type="Pfam" id="PF10686">
    <property type="entry name" value="YAcAr"/>
    <property type="match status" value="1"/>
</dbReference>
<proteinExistence type="predicted"/>
<dbReference type="InterPro" id="IPR019627">
    <property type="entry name" value="YAcAr"/>
</dbReference>
<comment type="caution">
    <text evidence="2">The sequence shown here is derived from an EMBL/GenBank/DDBJ whole genome shotgun (WGS) entry which is preliminary data.</text>
</comment>
<gene>
    <name evidence="2" type="ORF">HNR42_001263</name>
</gene>
<dbReference type="Proteomes" id="UP000569951">
    <property type="component" value="Unassembled WGS sequence"/>
</dbReference>
<evidence type="ECO:0000313" key="2">
    <source>
        <dbReference type="EMBL" id="MBB6097840.1"/>
    </source>
</evidence>